<reference evidence="2" key="1">
    <citation type="submission" date="2015-03" db="EMBL/GenBank/DDBJ databases">
        <authorList>
            <consortium name="Pathogen Informatics"/>
        </authorList>
    </citation>
    <scope>NUCLEOTIDE SEQUENCE [LARGE SCALE GENOMIC DNA]</scope>
    <source>
        <strain evidence="2">K00500041</strain>
    </source>
</reference>
<sequence length="53" mass="5903">MPTMPPAGPDRIASLPRKCPACASPPLDCMNISRTPRIWSATWLMYRRSTGDK</sequence>
<evidence type="ECO:0000313" key="2">
    <source>
        <dbReference type="Proteomes" id="UP000038802"/>
    </source>
</evidence>
<dbReference type="EMBL" id="CSAE01000327">
    <property type="protein sequence ID" value="COW11129.1"/>
    <property type="molecule type" value="Genomic_DNA"/>
</dbReference>
<gene>
    <name evidence="1" type="ORF">ERS007703_02790</name>
</gene>
<organism evidence="1 2">
    <name type="scientific">Mycobacterium tuberculosis</name>
    <dbReference type="NCBI Taxonomy" id="1773"/>
    <lineage>
        <taxon>Bacteria</taxon>
        <taxon>Bacillati</taxon>
        <taxon>Actinomycetota</taxon>
        <taxon>Actinomycetes</taxon>
        <taxon>Mycobacteriales</taxon>
        <taxon>Mycobacteriaceae</taxon>
        <taxon>Mycobacterium</taxon>
        <taxon>Mycobacterium tuberculosis complex</taxon>
    </lineage>
</organism>
<proteinExistence type="predicted"/>
<evidence type="ECO:0000313" key="1">
    <source>
        <dbReference type="EMBL" id="COW11129.1"/>
    </source>
</evidence>
<name>A0A0U0RIM1_MYCTX</name>
<dbReference type="AlphaFoldDB" id="A0A0U0RIM1"/>
<protein>
    <submittedName>
        <fullName evidence="1">Uncharacterized protein</fullName>
    </submittedName>
</protein>
<dbReference type="Proteomes" id="UP000038802">
    <property type="component" value="Unassembled WGS sequence"/>
</dbReference>
<accession>A0A0U0RIM1</accession>